<keyword evidence="1" id="KW-0238">DNA-binding</keyword>
<evidence type="ECO:0000259" key="2">
    <source>
        <dbReference type="Pfam" id="PF07282"/>
    </source>
</evidence>
<proteinExistence type="predicted"/>
<gene>
    <name evidence="3" type="ORF">WMG39_15770</name>
</gene>
<comment type="caution">
    <text evidence="3">The sequence shown here is derived from an EMBL/GenBank/DDBJ whole genome shotgun (WGS) entry which is preliminary data.</text>
</comment>
<evidence type="ECO:0000313" key="4">
    <source>
        <dbReference type="Proteomes" id="UP001384579"/>
    </source>
</evidence>
<feature type="domain" description="Cas12f1-like TNB" evidence="2">
    <location>
        <begin position="211"/>
        <end position="276"/>
    </location>
</feature>
<reference evidence="3 4" key="1">
    <citation type="journal article" date="2020" name="Harmful Algae">
        <title>Molecular and morphological characterization of a novel dihydroanatoxin-a producing Microcoleus species (cyanobacteria) from the Russian River, California, USA.</title>
        <authorList>
            <person name="Conklin K.Y."/>
            <person name="Stancheva R."/>
            <person name="Otten T.G."/>
            <person name="Fadness R."/>
            <person name="Boyer G.L."/>
            <person name="Read B."/>
            <person name="Zhang X."/>
            <person name="Sheath R.G."/>
        </authorList>
    </citation>
    <scope>NUCLEOTIDE SEQUENCE [LARGE SCALE GENOMIC DNA]</scope>
    <source>
        <strain evidence="3 4">PTRS2</strain>
    </source>
</reference>
<evidence type="ECO:0000256" key="1">
    <source>
        <dbReference type="ARBA" id="ARBA00023125"/>
    </source>
</evidence>
<dbReference type="InterPro" id="IPR010095">
    <property type="entry name" value="Cas12f1-like_TNB"/>
</dbReference>
<evidence type="ECO:0000313" key="3">
    <source>
        <dbReference type="EMBL" id="MEK0186298.1"/>
    </source>
</evidence>
<dbReference type="PANTHER" id="PTHR36172">
    <property type="match status" value="1"/>
</dbReference>
<protein>
    <submittedName>
        <fullName evidence="3">Transposase</fullName>
    </submittedName>
</protein>
<accession>A0ABU8YPK6</accession>
<name>A0ABU8YPK6_9CYAN</name>
<keyword evidence="4" id="KW-1185">Reference proteome</keyword>
<dbReference type="NCBIfam" id="NF040570">
    <property type="entry name" value="guided_TnpB"/>
    <property type="match status" value="1"/>
</dbReference>
<dbReference type="Pfam" id="PF07282">
    <property type="entry name" value="Cas12f1-like_TNB"/>
    <property type="match status" value="1"/>
</dbReference>
<sequence>MFDAWDAWKQAKSVKGEASFRSCRQPSQSIKFHKVNFNGETWFPSLVKGLNFRATEPIQKTEFATQLVRDKKRWFACIPIREEARTKELDKVIALDPGVRTFLTGYDGDSFQEFGKADIGRIQRLCSHLDKLMGRASKAGRRQKRRMLKAASKLRIRIRDLVDECHKQVVNYLTSQYKVILLPRFETSQMVVKSKRKLRTKTARQMLTWGHYRFECHLKQSAKKRGVVVIDVNESYTSKTCTKCGHKHSKVGGSKTFKCPNCGHEHDRDWGGARNIMIRALRDGYESSLYQ</sequence>
<dbReference type="PANTHER" id="PTHR36172:SF1">
    <property type="entry name" value="RESOLVASE-RELATED"/>
    <property type="match status" value="1"/>
</dbReference>
<dbReference type="EMBL" id="JBBLXS010000201">
    <property type="protein sequence ID" value="MEK0186298.1"/>
    <property type="molecule type" value="Genomic_DNA"/>
</dbReference>
<organism evidence="3 4">
    <name type="scientific">Microcoleus anatoxicus PTRS2</name>
    <dbReference type="NCBI Taxonomy" id="2705321"/>
    <lineage>
        <taxon>Bacteria</taxon>
        <taxon>Bacillati</taxon>
        <taxon>Cyanobacteriota</taxon>
        <taxon>Cyanophyceae</taxon>
        <taxon>Oscillatoriophycideae</taxon>
        <taxon>Oscillatoriales</taxon>
        <taxon>Microcoleaceae</taxon>
        <taxon>Microcoleus</taxon>
        <taxon>Microcoleus anatoxicus</taxon>
    </lineage>
</organism>
<dbReference type="Proteomes" id="UP001384579">
    <property type="component" value="Unassembled WGS sequence"/>
</dbReference>
<dbReference type="RefSeq" id="WP_340520564.1">
    <property type="nucleotide sequence ID" value="NZ_JBBLXS010000201.1"/>
</dbReference>
<dbReference type="InterPro" id="IPR051491">
    <property type="entry name" value="Recombinase/Transposase-rel"/>
</dbReference>